<dbReference type="EC" id="2.1.1.-" evidence="8"/>
<evidence type="ECO:0000256" key="8">
    <source>
        <dbReference type="RuleBase" id="RU366043"/>
    </source>
</evidence>
<dbReference type="Gene3D" id="3.40.50.150">
    <property type="entry name" value="Vaccinia Virus protein VP39"/>
    <property type="match status" value="1"/>
</dbReference>
<keyword evidence="6 8" id="KW-0325">Glycoprotein</keyword>
<organism evidence="10 11">
    <name type="scientific">Linum tenue</name>
    <dbReference type="NCBI Taxonomy" id="586396"/>
    <lineage>
        <taxon>Eukaryota</taxon>
        <taxon>Viridiplantae</taxon>
        <taxon>Streptophyta</taxon>
        <taxon>Embryophyta</taxon>
        <taxon>Tracheophyta</taxon>
        <taxon>Spermatophyta</taxon>
        <taxon>Magnoliopsida</taxon>
        <taxon>eudicotyledons</taxon>
        <taxon>Gunneridae</taxon>
        <taxon>Pentapetalae</taxon>
        <taxon>rosids</taxon>
        <taxon>fabids</taxon>
        <taxon>Malpighiales</taxon>
        <taxon>Linaceae</taxon>
        <taxon>Linum</taxon>
    </lineage>
</organism>
<dbReference type="Pfam" id="PF03141">
    <property type="entry name" value="Methyltransf_29"/>
    <property type="match status" value="1"/>
</dbReference>
<dbReference type="InterPro" id="IPR004159">
    <property type="entry name" value="Put_SAM_MeTrfase"/>
</dbReference>
<evidence type="ECO:0000313" key="11">
    <source>
        <dbReference type="Proteomes" id="UP001154282"/>
    </source>
</evidence>
<evidence type="ECO:0000256" key="9">
    <source>
        <dbReference type="SAM" id="MobiDB-lite"/>
    </source>
</evidence>
<evidence type="ECO:0000256" key="7">
    <source>
        <dbReference type="ARBA" id="ARBA00037847"/>
    </source>
</evidence>
<evidence type="ECO:0000256" key="6">
    <source>
        <dbReference type="ARBA" id="ARBA00023180"/>
    </source>
</evidence>
<evidence type="ECO:0000256" key="3">
    <source>
        <dbReference type="ARBA" id="ARBA00022603"/>
    </source>
</evidence>
<dbReference type="Proteomes" id="UP001154282">
    <property type="component" value="Unassembled WGS sequence"/>
</dbReference>
<evidence type="ECO:0000256" key="1">
    <source>
        <dbReference type="ARBA" id="ARBA00004606"/>
    </source>
</evidence>
<gene>
    <name evidence="10" type="ORF">LITE_LOCUS16849</name>
</gene>
<dbReference type="InterPro" id="IPR029063">
    <property type="entry name" value="SAM-dependent_MTases_sf"/>
</dbReference>
<evidence type="ECO:0000256" key="5">
    <source>
        <dbReference type="ARBA" id="ARBA00022968"/>
    </source>
</evidence>
<keyword evidence="3 8" id="KW-0489">Methyltransferase</keyword>
<dbReference type="GO" id="GO:0032259">
    <property type="term" value="P:methylation"/>
    <property type="evidence" value="ECO:0007669"/>
    <property type="project" value="UniProtKB-KW"/>
</dbReference>
<proteinExistence type="inferred from homology"/>
<dbReference type="EMBL" id="CAMGYJ010000005">
    <property type="protein sequence ID" value="CAI0416095.1"/>
    <property type="molecule type" value="Genomic_DNA"/>
</dbReference>
<protein>
    <recommendedName>
        <fullName evidence="8">Methyltransferase</fullName>
        <ecNumber evidence="8">2.1.1.-</ecNumber>
    </recommendedName>
</protein>
<keyword evidence="11" id="KW-1185">Reference proteome</keyword>
<keyword evidence="5 8" id="KW-0735">Signal-anchor</keyword>
<evidence type="ECO:0000313" key="10">
    <source>
        <dbReference type="EMBL" id="CAI0416095.1"/>
    </source>
</evidence>
<dbReference type="GO" id="GO:0005802">
    <property type="term" value="C:trans-Golgi network"/>
    <property type="evidence" value="ECO:0007669"/>
    <property type="project" value="TreeGrafter"/>
</dbReference>
<dbReference type="GO" id="GO:0005768">
    <property type="term" value="C:endosome"/>
    <property type="evidence" value="ECO:0007669"/>
    <property type="project" value="TreeGrafter"/>
</dbReference>
<dbReference type="FunFam" id="3.40.50.150:FF:000342">
    <property type="entry name" value="Probable methyltransferase PMT19"/>
    <property type="match status" value="1"/>
</dbReference>
<feature type="transmembrane region" description="Helical" evidence="8">
    <location>
        <begin position="69"/>
        <end position="90"/>
    </location>
</feature>
<keyword evidence="8" id="KW-0472">Membrane</keyword>
<evidence type="ECO:0000256" key="4">
    <source>
        <dbReference type="ARBA" id="ARBA00022679"/>
    </source>
</evidence>
<sequence length="659" mass="75403">LSLPSLSSTSETESHSHLNQSFIHSFIQSHFLRFTYPFHLSPLSPPIPQHRRRRRPAAMSLARLMKERTFGLALFLFLFVFLVSITFFFLSSGKTVDLPYYFSLSDRSDVSADPDANDAPVPPGKDSPALKARKSNFPTPPALDIAWRPCEGVMAVDFIPCLDNTEAIKQLQSRRHMEHRERHCPKPAPLRCLVPLPNGYKRPLPWPKSRDMIWYDNVPHPKLVEYKKEQNWVRKEGDHFVFPGGGTQFKDGVSNYASFIQKTVPIIHWGRQIRVALDVGCGVASFGGYLLDKQVLTMSMAPKDEHEAQIQFALERGIPAILSVIGTQQLVFPDNAFDLIHCARCRVHWDADGGKPLLELNRVLRPGGFFVWSATPVYRDNQRDTKVWKAMVALTESMCWKVVAKTMDSTGIGMVIYQKPENPSCYEKRPQNNPPLCDQNDQHSVSWYTPLRGCISRLPLDKEGKVIKWPVTWPYRLSRLPVSMPSELGVVEQYNADNRRWTALVSDTYLMKLNISWPSVRNIMDMNAGYGGFAAALIDLPYWVMNVVPVHEEDTLNIIYDRGLIGVYHDWCESFNTYPRTYDLLHSSFLFKRLSERCDLIDVGVEIDRIVRPGGYLLVFDTIEMINKLTAILKSLHWSVKIHQAQYLVAQKDLWRPTS</sequence>
<keyword evidence="8" id="KW-0812">Transmembrane</keyword>
<dbReference type="GO" id="GO:0016020">
    <property type="term" value="C:membrane"/>
    <property type="evidence" value="ECO:0007669"/>
    <property type="project" value="UniProtKB-SubCell"/>
</dbReference>
<evidence type="ECO:0000256" key="2">
    <source>
        <dbReference type="ARBA" id="ARBA00008361"/>
    </source>
</evidence>
<keyword evidence="4 8" id="KW-0808">Transferase</keyword>
<dbReference type="SUPFAM" id="SSF53335">
    <property type="entry name" value="S-adenosyl-L-methionine-dependent methyltransferases"/>
    <property type="match status" value="2"/>
</dbReference>
<name>A0AAV0K2U5_9ROSI</name>
<accession>A0AAV0K2U5</accession>
<feature type="region of interest" description="Disordered" evidence="9">
    <location>
        <begin position="111"/>
        <end position="136"/>
    </location>
</feature>
<dbReference type="AlphaFoldDB" id="A0AAV0K2U5"/>
<comment type="caution">
    <text evidence="10">The sequence shown here is derived from an EMBL/GenBank/DDBJ whole genome shotgun (WGS) entry which is preliminary data.</text>
</comment>
<comment type="similarity">
    <text evidence="2 8">Belongs to the methyltransferase superfamily.</text>
</comment>
<comment type="subcellular location">
    <subcellularLocation>
        <location evidence="7">Endomembrane system</location>
        <topology evidence="7">Single-pass membrane protein</topology>
    </subcellularLocation>
    <subcellularLocation>
        <location evidence="1 8">Membrane</location>
        <topology evidence="1 8">Single-pass type II membrane protein</topology>
    </subcellularLocation>
</comment>
<dbReference type="PANTHER" id="PTHR10108">
    <property type="entry name" value="SAM-DEPENDENT METHYLTRANSFERASE"/>
    <property type="match status" value="1"/>
</dbReference>
<dbReference type="GO" id="GO:0008168">
    <property type="term" value="F:methyltransferase activity"/>
    <property type="evidence" value="ECO:0007669"/>
    <property type="project" value="UniProtKB-UniRule"/>
</dbReference>
<reference evidence="10" key="1">
    <citation type="submission" date="2022-08" db="EMBL/GenBank/DDBJ databases">
        <authorList>
            <person name="Gutierrez-Valencia J."/>
        </authorList>
    </citation>
    <scope>NUCLEOTIDE SEQUENCE</scope>
</reference>
<feature type="non-terminal residue" evidence="10">
    <location>
        <position position="1"/>
    </location>
</feature>
<keyword evidence="8" id="KW-1133">Transmembrane helix</keyword>
<dbReference type="CDD" id="cd02440">
    <property type="entry name" value="AdoMet_MTases"/>
    <property type="match status" value="1"/>
</dbReference>
<dbReference type="PANTHER" id="PTHR10108:SF887">
    <property type="entry name" value="METHYLTRANSFERASE PMT22-RELATED"/>
    <property type="match status" value="1"/>
</dbReference>